<dbReference type="EMBL" id="CAKMMF010000018">
    <property type="protein sequence ID" value="CAH1210824.1"/>
    <property type="molecule type" value="Genomic_DNA"/>
</dbReference>
<dbReference type="PANTHER" id="PTHR43798">
    <property type="entry name" value="MONOACYLGLYCEROL LIPASE"/>
    <property type="match status" value="1"/>
</dbReference>
<dbReference type="GO" id="GO:0047570">
    <property type="term" value="F:3-oxoadipate enol-lactonase activity"/>
    <property type="evidence" value="ECO:0007669"/>
    <property type="project" value="UniProtKB-EC"/>
</dbReference>
<dbReference type="RefSeq" id="WP_236343630.1">
    <property type="nucleotide sequence ID" value="NZ_CAKMMF010000018.1"/>
</dbReference>
<evidence type="ECO:0000259" key="1">
    <source>
        <dbReference type="Pfam" id="PF00561"/>
    </source>
</evidence>
<dbReference type="SUPFAM" id="SSF53474">
    <property type="entry name" value="alpha/beta-Hydrolases"/>
    <property type="match status" value="1"/>
</dbReference>
<feature type="domain" description="AB hydrolase-1" evidence="1">
    <location>
        <begin position="36"/>
        <end position="262"/>
    </location>
</feature>
<dbReference type="InterPro" id="IPR029058">
    <property type="entry name" value="AB_hydrolase_fold"/>
</dbReference>
<dbReference type="PANTHER" id="PTHR43798:SF33">
    <property type="entry name" value="HYDROLASE, PUTATIVE (AFU_ORTHOLOGUE AFUA_2G14860)-RELATED"/>
    <property type="match status" value="1"/>
</dbReference>
<dbReference type="InterPro" id="IPR000073">
    <property type="entry name" value="AB_hydrolase_1"/>
</dbReference>
<gene>
    <name evidence="2" type="primary">catD_2</name>
    <name evidence="2" type="ORF">PAECIP111893_03293</name>
</gene>
<dbReference type="EC" id="3.1.1.24" evidence="2"/>
<evidence type="ECO:0000313" key="3">
    <source>
        <dbReference type="Proteomes" id="UP000838686"/>
    </source>
</evidence>
<dbReference type="PRINTS" id="PR00111">
    <property type="entry name" value="ABHYDROLASE"/>
</dbReference>
<accession>A0ABN8GND3</accession>
<keyword evidence="3" id="KW-1185">Reference proteome</keyword>
<sequence>MTIHSLANNQMKLRDGLQISYYDTGEASGVLAEQSAIVLLHGYCGSSSYWQNIIPGITGLGRILAPDLRGHGGSSAPDDDVYGMDILAEDLLQFIDALQVESVYLFGHSLGGYVSLAFAEKHPEKVRSLSLVHSTAMADSEEAKQNRDKAAAAILADGIEPFVDGLIPKLFAPGHRETMADKVKEIVAIGYGTSAAGAAATARGMKARPDRREVLDKLEVPRLLIAGSEDAVIPSEKTFTAEGPNVSHVVLDGVGHMGMVESPAAVGERVAAFIRFLSTIRE</sequence>
<dbReference type="Proteomes" id="UP000838686">
    <property type="component" value="Unassembled WGS sequence"/>
</dbReference>
<organism evidence="2 3">
    <name type="scientific">Paenibacillus plantiphilus</name>
    <dbReference type="NCBI Taxonomy" id="2905650"/>
    <lineage>
        <taxon>Bacteria</taxon>
        <taxon>Bacillati</taxon>
        <taxon>Bacillota</taxon>
        <taxon>Bacilli</taxon>
        <taxon>Bacillales</taxon>
        <taxon>Paenibacillaceae</taxon>
        <taxon>Paenibacillus</taxon>
    </lineage>
</organism>
<keyword evidence="2" id="KW-0378">Hydrolase</keyword>
<reference evidence="2" key="1">
    <citation type="submission" date="2022-01" db="EMBL/GenBank/DDBJ databases">
        <authorList>
            <person name="Criscuolo A."/>
        </authorList>
    </citation>
    <scope>NUCLEOTIDE SEQUENCE</scope>
    <source>
        <strain evidence="2">CIP111893</strain>
    </source>
</reference>
<name>A0ABN8GND3_9BACL</name>
<dbReference type="InterPro" id="IPR050266">
    <property type="entry name" value="AB_hydrolase_sf"/>
</dbReference>
<dbReference type="Gene3D" id="3.40.50.1820">
    <property type="entry name" value="alpha/beta hydrolase"/>
    <property type="match status" value="1"/>
</dbReference>
<proteinExistence type="predicted"/>
<evidence type="ECO:0000313" key="2">
    <source>
        <dbReference type="EMBL" id="CAH1210824.1"/>
    </source>
</evidence>
<dbReference type="Pfam" id="PF00561">
    <property type="entry name" value="Abhydrolase_1"/>
    <property type="match status" value="1"/>
</dbReference>
<comment type="caution">
    <text evidence="2">The sequence shown here is derived from an EMBL/GenBank/DDBJ whole genome shotgun (WGS) entry which is preliminary data.</text>
</comment>
<protein>
    <submittedName>
        <fullName evidence="2">3-oxoadipate enol-lactonase 2</fullName>
        <ecNumber evidence="2">3.1.1.24</ecNumber>
    </submittedName>
</protein>